<dbReference type="GO" id="GO:0043565">
    <property type="term" value="F:sequence-specific DNA binding"/>
    <property type="evidence" value="ECO:0007669"/>
    <property type="project" value="TreeGrafter"/>
</dbReference>
<reference evidence="6 7" key="2">
    <citation type="submission" date="2019-01" db="EMBL/GenBank/DDBJ databases">
        <title>Motilimonas pumilus sp. nov., isolated from the gut of sea cucumber (Apostichopus japonicus).</title>
        <authorList>
            <person name="Wang F.-Q."/>
            <person name="Ren L.-H."/>
            <person name="Lin Y.-W."/>
            <person name="Sun G.-H."/>
            <person name="Du Z.-J."/>
            <person name="Zhao J.-X."/>
            <person name="Liu X.-J."/>
            <person name="Liu L.-J."/>
        </authorList>
    </citation>
    <scope>NUCLEOTIDE SEQUENCE [LARGE SCALE GENOMIC DNA]</scope>
    <source>
        <strain evidence="6 7">PLHSC7-2</strain>
    </source>
</reference>
<gene>
    <name evidence="6" type="ORF">D1Z90_01955</name>
</gene>
<comment type="caution">
    <text evidence="6">The sequence shown here is derived from an EMBL/GenBank/DDBJ whole genome shotgun (WGS) entry which is preliminary data.</text>
</comment>
<dbReference type="PROSITE" id="PS50931">
    <property type="entry name" value="HTH_LYSR"/>
    <property type="match status" value="1"/>
</dbReference>
<dbReference type="Proteomes" id="UP000283255">
    <property type="component" value="Unassembled WGS sequence"/>
</dbReference>
<dbReference type="InterPro" id="IPR036390">
    <property type="entry name" value="WH_DNA-bd_sf"/>
</dbReference>
<keyword evidence="3" id="KW-0238">DNA-binding</keyword>
<dbReference type="EMBL" id="QZCH01000001">
    <property type="protein sequence ID" value="RJG51519.1"/>
    <property type="molecule type" value="Genomic_DNA"/>
</dbReference>
<dbReference type="CDD" id="cd08422">
    <property type="entry name" value="PBP2_CrgA_like"/>
    <property type="match status" value="1"/>
</dbReference>
<protein>
    <submittedName>
        <fullName evidence="6">LysR family transcriptional regulator</fullName>
    </submittedName>
</protein>
<dbReference type="InterPro" id="IPR058163">
    <property type="entry name" value="LysR-type_TF_proteobact-type"/>
</dbReference>
<dbReference type="SUPFAM" id="SSF46785">
    <property type="entry name" value="Winged helix' DNA-binding domain"/>
    <property type="match status" value="1"/>
</dbReference>
<keyword evidence="7" id="KW-1185">Reference proteome</keyword>
<dbReference type="InterPro" id="IPR036388">
    <property type="entry name" value="WH-like_DNA-bd_sf"/>
</dbReference>
<keyword evidence="2" id="KW-0805">Transcription regulation</keyword>
<dbReference type="OrthoDB" id="9786526at2"/>
<dbReference type="GO" id="GO:0003700">
    <property type="term" value="F:DNA-binding transcription factor activity"/>
    <property type="evidence" value="ECO:0007669"/>
    <property type="project" value="InterPro"/>
</dbReference>
<feature type="domain" description="HTH lysR-type" evidence="5">
    <location>
        <begin position="6"/>
        <end position="63"/>
    </location>
</feature>
<dbReference type="RefSeq" id="WP_119909043.1">
    <property type="nucleotide sequence ID" value="NZ_QZCH01000001.1"/>
</dbReference>
<accession>A0A418YKP1</accession>
<reference evidence="6 7" key="1">
    <citation type="submission" date="2018-09" db="EMBL/GenBank/DDBJ databases">
        <authorList>
            <person name="Wang F."/>
        </authorList>
    </citation>
    <scope>NUCLEOTIDE SEQUENCE [LARGE SCALE GENOMIC DNA]</scope>
    <source>
        <strain evidence="6 7">PLHSC7-2</strain>
    </source>
</reference>
<dbReference type="InterPro" id="IPR000847">
    <property type="entry name" value="LysR_HTH_N"/>
</dbReference>
<name>A0A418YKP1_9GAMM</name>
<dbReference type="PANTHER" id="PTHR30537">
    <property type="entry name" value="HTH-TYPE TRANSCRIPTIONAL REGULATOR"/>
    <property type="match status" value="1"/>
</dbReference>
<dbReference type="Gene3D" id="1.10.10.10">
    <property type="entry name" value="Winged helix-like DNA-binding domain superfamily/Winged helix DNA-binding domain"/>
    <property type="match status" value="1"/>
</dbReference>
<organism evidence="6 7">
    <name type="scientific">Motilimonas pumila</name>
    <dbReference type="NCBI Taxonomy" id="2303987"/>
    <lineage>
        <taxon>Bacteria</taxon>
        <taxon>Pseudomonadati</taxon>
        <taxon>Pseudomonadota</taxon>
        <taxon>Gammaproteobacteria</taxon>
        <taxon>Alteromonadales</taxon>
        <taxon>Alteromonadales genera incertae sedis</taxon>
        <taxon>Motilimonas</taxon>
    </lineage>
</organism>
<dbReference type="AlphaFoldDB" id="A0A418YKP1"/>
<evidence type="ECO:0000313" key="7">
    <source>
        <dbReference type="Proteomes" id="UP000283255"/>
    </source>
</evidence>
<dbReference type="GO" id="GO:0006351">
    <property type="term" value="P:DNA-templated transcription"/>
    <property type="evidence" value="ECO:0007669"/>
    <property type="project" value="TreeGrafter"/>
</dbReference>
<sequence>MTSNITLFDGMVIFHHVIQSGGFSAAANLTGHSTSYISKEINKLEQRVGARLLHRTTRSIGLTPEGEVFWQHCQQLIQDAEQALAQVRQAELEPKGNLKISCPLGFGSNYLKPILSKYLSLYPMVNLQLDLNDRKVDLVQDGYDLAIRATMELEASRLVCRKIYTCKTYTVASKAYLAKHGTPRQPQDLQHHDCICYANLKTPNRWVYQDSKGKDISVNVRSKMTCNNASMELAMVMEHHGICRLPAFHMEPELLAGQVEVILEDYTSPEINVYAVYVSRQHLSPKIRRLIDLISDELDPMPRFNR</sequence>
<evidence type="ECO:0000256" key="2">
    <source>
        <dbReference type="ARBA" id="ARBA00023015"/>
    </source>
</evidence>
<dbReference type="FunFam" id="1.10.10.10:FF:000001">
    <property type="entry name" value="LysR family transcriptional regulator"/>
    <property type="match status" value="1"/>
</dbReference>
<dbReference type="SUPFAM" id="SSF53850">
    <property type="entry name" value="Periplasmic binding protein-like II"/>
    <property type="match status" value="1"/>
</dbReference>
<keyword evidence="4" id="KW-0804">Transcription</keyword>
<evidence type="ECO:0000259" key="5">
    <source>
        <dbReference type="PROSITE" id="PS50931"/>
    </source>
</evidence>
<dbReference type="InterPro" id="IPR005119">
    <property type="entry name" value="LysR_subst-bd"/>
</dbReference>
<dbReference type="PANTHER" id="PTHR30537:SF5">
    <property type="entry name" value="HTH-TYPE TRANSCRIPTIONAL ACTIVATOR TTDR-RELATED"/>
    <property type="match status" value="1"/>
</dbReference>
<evidence type="ECO:0000256" key="4">
    <source>
        <dbReference type="ARBA" id="ARBA00023163"/>
    </source>
</evidence>
<evidence type="ECO:0000256" key="1">
    <source>
        <dbReference type="ARBA" id="ARBA00009437"/>
    </source>
</evidence>
<evidence type="ECO:0000256" key="3">
    <source>
        <dbReference type="ARBA" id="ARBA00023125"/>
    </source>
</evidence>
<dbReference type="Pfam" id="PF00126">
    <property type="entry name" value="HTH_1"/>
    <property type="match status" value="1"/>
</dbReference>
<evidence type="ECO:0000313" key="6">
    <source>
        <dbReference type="EMBL" id="RJG51519.1"/>
    </source>
</evidence>
<dbReference type="Gene3D" id="3.40.190.290">
    <property type="match status" value="1"/>
</dbReference>
<proteinExistence type="inferred from homology"/>
<comment type="similarity">
    <text evidence="1">Belongs to the LysR transcriptional regulatory family.</text>
</comment>
<dbReference type="Pfam" id="PF03466">
    <property type="entry name" value="LysR_substrate"/>
    <property type="match status" value="1"/>
</dbReference>